<evidence type="ECO:0000256" key="9">
    <source>
        <dbReference type="ARBA" id="ARBA00022840"/>
    </source>
</evidence>
<keyword evidence="12" id="KW-0675">Receptor</keyword>
<dbReference type="FunFam" id="1.10.510.10:FF:000287">
    <property type="entry name" value="probable LRR receptor-like serine/threonine-protein kinase RKF3"/>
    <property type="match status" value="1"/>
</dbReference>
<evidence type="ECO:0000256" key="8">
    <source>
        <dbReference type="ARBA" id="ARBA00022777"/>
    </source>
</evidence>
<evidence type="ECO:0000256" key="10">
    <source>
        <dbReference type="ARBA" id="ARBA00022989"/>
    </source>
</evidence>
<dbReference type="PROSITE" id="PS50011">
    <property type="entry name" value="PROTEIN_KINASE_DOM"/>
    <property type="match status" value="1"/>
</dbReference>
<evidence type="ECO:0000256" key="1">
    <source>
        <dbReference type="ARBA" id="ARBA00004479"/>
    </source>
</evidence>
<dbReference type="InterPro" id="IPR001245">
    <property type="entry name" value="Ser-Thr/Tyr_kinase_cat_dom"/>
</dbReference>
<comment type="subcellular location">
    <subcellularLocation>
        <location evidence="1">Membrane</location>
        <topology evidence="1">Single-pass type I membrane protein</topology>
    </subcellularLocation>
</comment>
<evidence type="ECO:0000256" key="4">
    <source>
        <dbReference type="ARBA" id="ARBA00022679"/>
    </source>
</evidence>
<organism evidence="17 18">
    <name type="scientific">Durio zibethinus</name>
    <name type="common">Durian</name>
    <dbReference type="NCBI Taxonomy" id="66656"/>
    <lineage>
        <taxon>Eukaryota</taxon>
        <taxon>Viridiplantae</taxon>
        <taxon>Streptophyta</taxon>
        <taxon>Embryophyta</taxon>
        <taxon>Tracheophyta</taxon>
        <taxon>Spermatophyta</taxon>
        <taxon>Magnoliopsida</taxon>
        <taxon>eudicotyledons</taxon>
        <taxon>Gunneridae</taxon>
        <taxon>Pentapetalae</taxon>
        <taxon>rosids</taxon>
        <taxon>malvids</taxon>
        <taxon>Malvales</taxon>
        <taxon>Malvaceae</taxon>
        <taxon>Helicteroideae</taxon>
        <taxon>Durio</taxon>
    </lineage>
</organism>
<evidence type="ECO:0000256" key="3">
    <source>
        <dbReference type="ARBA" id="ARBA00022527"/>
    </source>
</evidence>
<reference evidence="18" key="1">
    <citation type="submission" date="2025-08" db="UniProtKB">
        <authorList>
            <consortium name="RefSeq"/>
        </authorList>
    </citation>
    <scope>IDENTIFICATION</scope>
    <source>
        <tissue evidence="18">Fruit stalk</tissue>
    </source>
</reference>
<keyword evidence="10" id="KW-1133">Transmembrane helix</keyword>
<keyword evidence="7" id="KW-0547">Nucleotide-binding</keyword>
<dbReference type="GeneID" id="111279392"/>
<keyword evidence="4" id="KW-0808">Transferase</keyword>
<evidence type="ECO:0000256" key="11">
    <source>
        <dbReference type="ARBA" id="ARBA00023136"/>
    </source>
</evidence>
<dbReference type="PANTHER" id="PTHR46146">
    <property type="entry name" value="SERINE/THREONINE-PROTEIN KINASE-LIKE PROTEIN CCR4"/>
    <property type="match status" value="1"/>
</dbReference>
<dbReference type="InterPro" id="IPR000719">
    <property type="entry name" value="Prot_kinase_dom"/>
</dbReference>
<keyword evidence="8" id="KW-0418">Kinase</keyword>
<dbReference type="Gene3D" id="1.10.510.10">
    <property type="entry name" value="Transferase(Phosphotransferase) domain 1"/>
    <property type="match status" value="1"/>
</dbReference>
<proteinExistence type="predicted"/>
<evidence type="ECO:0000256" key="6">
    <source>
        <dbReference type="ARBA" id="ARBA00022729"/>
    </source>
</evidence>
<dbReference type="GO" id="GO:0005524">
    <property type="term" value="F:ATP binding"/>
    <property type="evidence" value="ECO:0007669"/>
    <property type="project" value="UniProtKB-KW"/>
</dbReference>
<evidence type="ECO:0000256" key="15">
    <source>
        <dbReference type="ARBA" id="ARBA00048679"/>
    </source>
</evidence>
<name>A0A6P5X2P7_DURZI</name>
<dbReference type="OrthoDB" id="4062651at2759"/>
<dbReference type="SUPFAM" id="SSF56112">
    <property type="entry name" value="Protein kinase-like (PK-like)"/>
    <property type="match status" value="1"/>
</dbReference>
<dbReference type="KEGG" id="dzi:111279392"/>
<dbReference type="SMART" id="SM00220">
    <property type="entry name" value="S_TKc"/>
    <property type="match status" value="1"/>
</dbReference>
<keyword evidence="5" id="KW-0812">Transmembrane</keyword>
<keyword evidence="13" id="KW-0325">Glycoprotein</keyword>
<keyword evidence="3" id="KW-0723">Serine/threonine-protein kinase</keyword>
<keyword evidence="6" id="KW-0732">Signal</keyword>
<dbReference type="InterPro" id="IPR008271">
    <property type="entry name" value="Ser/Thr_kinase_AS"/>
</dbReference>
<dbReference type="EC" id="2.7.11.1" evidence="2"/>
<accession>A0A6P5X2P7</accession>
<keyword evidence="17" id="KW-1185">Reference proteome</keyword>
<evidence type="ECO:0000256" key="2">
    <source>
        <dbReference type="ARBA" id="ARBA00012513"/>
    </source>
</evidence>
<dbReference type="InterPro" id="IPR011009">
    <property type="entry name" value="Kinase-like_dom_sf"/>
</dbReference>
<evidence type="ECO:0000313" key="18">
    <source>
        <dbReference type="RefSeq" id="XP_022722116.1"/>
    </source>
</evidence>
<evidence type="ECO:0000256" key="7">
    <source>
        <dbReference type="ARBA" id="ARBA00022741"/>
    </source>
</evidence>
<dbReference type="Pfam" id="PF07714">
    <property type="entry name" value="PK_Tyr_Ser-Thr"/>
    <property type="match status" value="1"/>
</dbReference>
<protein>
    <recommendedName>
        <fullName evidence="2">non-specific serine/threonine protein kinase</fullName>
        <ecNumber evidence="2">2.7.11.1</ecNumber>
    </recommendedName>
</protein>
<dbReference type="RefSeq" id="XP_022722116.1">
    <property type="nucleotide sequence ID" value="XM_022866381.1"/>
</dbReference>
<feature type="domain" description="Protein kinase" evidence="16">
    <location>
        <begin position="17"/>
        <end position="295"/>
    </location>
</feature>
<comment type="catalytic activity">
    <reaction evidence="15">
        <text>L-seryl-[protein] + ATP = O-phospho-L-seryl-[protein] + ADP + H(+)</text>
        <dbReference type="Rhea" id="RHEA:17989"/>
        <dbReference type="Rhea" id="RHEA-COMP:9863"/>
        <dbReference type="Rhea" id="RHEA-COMP:11604"/>
        <dbReference type="ChEBI" id="CHEBI:15378"/>
        <dbReference type="ChEBI" id="CHEBI:29999"/>
        <dbReference type="ChEBI" id="CHEBI:30616"/>
        <dbReference type="ChEBI" id="CHEBI:83421"/>
        <dbReference type="ChEBI" id="CHEBI:456216"/>
        <dbReference type="EC" id="2.7.11.1"/>
    </reaction>
</comment>
<dbReference type="AlphaFoldDB" id="A0A6P5X2P7"/>
<evidence type="ECO:0000256" key="13">
    <source>
        <dbReference type="ARBA" id="ARBA00023180"/>
    </source>
</evidence>
<keyword evidence="11" id="KW-0472">Membrane</keyword>
<dbReference type="Gene3D" id="3.30.200.20">
    <property type="entry name" value="Phosphorylase Kinase, domain 1"/>
    <property type="match status" value="1"/>
</dbReference>
<dbReference type="GO" id="GO:0016020">
    <property type="term" value="C:membrane"/>
    <property type="evidence" value="ECO:0007669"/>
    <property type="project" value="UniProtKB-SubCell"/>
</dbReference>
<gene>
    <name evidence="18" type="primary">LOC111279392</name>
</gene>
<evidence type="ECO:0000256" key="12">
    <source>
        <dbReference type="ARBA" id="ARBA00023170"/>
    </source>
</evidence>
<dbReference type="PROSITE" id="PS00108">
    <property type="entry name" value="PROTEIN_KINASE_ST"/>
    <property type="match status" value="1"/>
</dbReference>
<evidence type="ECO:0000256" key="14">
    <source>
        <dbReference type="ARBA" id="ARBA00047899"/>
    </source>
</evidence>
<evidence type="ECO:0000256" key="5">
    <source>
        <dbReference type="ARBA" id="ARBA00022692"/>
    </source>
</evidence>
<evidence type="ECO:0000259" key="16">
    <source>
        <dbReference type="PROSITE" id="PS50011"/>
    </source>
</evidence>
<dbReference type="GO" id="GO:0004674">
    <property type="term" value="F:protein serine/threonine kinase activity"/>
    <property type="evidence" value="ECO:0007669"/>
    <property type="project" value="UniProtKB-KW"/>
</dbReference>
<sequence length="348" mass="40514">MRFYRRFTLEELRTATDNFRLKIGEDGFYSVYKGFIKDSFKDTVAIKWFKDDYCLSKEMAVLSNRHHLNIVSLIGYCLDGSESNKFIIYEYMPRGSLHDQLHRRNDSQPLLSWKKRLEICIGAARGLEFLHTGNPLIIHRDIKTRNILLDQNWFAKISNFEISKLVPTSLSEWDSHVITRVAGTVGYIDPEYLLTGHLTEKSDVYSFGVVLFEVLSARKPREIDIEEGQGRSLVQWCRECVEEGRLDEIIDSRLKDEIAPECLKAYADMAYKCTNERRNERPTIDAVVKRLQLTLLLQECIEADVPFSPSWLRSIVPPTKRTEPLVEIEIQDSELSESDYDFEELLRD</sequence>
<keyword evidence="9" id="KW-0067">ATP-binding</keyword>
<evidence type="ECO:0000313" key="17">
    <source>
        <dbReference type="Proteomes" id="UP000515121"/>
    </source>
</evidence>
<dbReference type="PANTHER" id="PTHR46146:SF3">
    <property type="entry name" value="SERINE_THREONINE-PROTEIN KINASE-LIKE PROTEIN CCR3-RELATED"/>
    <property type="match status" value="1"/>
</dbReference>
<comment type="catalytic activity">
    <reaction evidence="14">
        <text>L-threonyl-[protein] + ATP = O-phospho-L-threonyl-[protein] + ADP + H(+)</text>
        <dbReference type="Rhea" id="RHEA:46608"/>
        <dbReference type="Rhea" id="RHEA-COMP:11060"/>
        <dbReference type="Rhea" id="RHEA-COMP:11605"/>
        <dbReference type="ChEBI" id="CHEBI:15378"/>
        <dbReference type="ChEBI" id="CHEBI:30013"/>
        <dbReference type="ChEBI" id="CHEBI:30616"/>
        <dbReference type="ChEBI" id="CHEBI:61977"/>
        <dbReference type="ChEBI" id="CHEBI:456216"/>
        <dbReference type="EC" id="2.7.11.1"/>
    </reaction>
</comment>
<dbReference type="Proteomes" id="UP000515121">
    <property type="component" value="Unplaced"/>
</dbReference>